<accession>A0A6M2DWK1</accession>
<dbReference type="EMBL" id="GIIL01006896">
    <property type="protein sequence ID" value="NOV50622.1"/>
    <property type="molecule type" value="Transcribed_RNA"/>
</dbReference>
<feature type="transmembrane region" description="Helical" evidence="1">
    <location>
        <begin position="93"/>
        <end position="113"/>
    </location>
</feature>
<evidence type="ECO:0000256" key="1">
    <source>
        <dbReference type="SAM" id="Phobius"/>
    </source>
</evidence>
<feature type="domain" description="Phosphatidic acid phosphatase type 2/haloperoxidase" evidence="2">
    <location>
        <begin position="4"/>
        <end position="110"/>
    </location>
</feature>
<keyword evidence="1" id="KW-1133">Transmembrane helix</keyword>
<evidence type="ECO:0000259" key="2">
    <source>
        <dbReference type="SMART" id="SM00014"/>
    </source>
</evidence>
<dbReference type="AlphaFoldDB" id="A0A6M2DWK1"/>
<sequence length="138" mass="15720">MQVNMFIGLLIDIVIVALLKAFTRRRRPNSEHDKLDFGPDKYSFPSGHASRTAFITFFFLNLHPVSMFLWPPLLAWSTAVCLSRLIMERHHLLDIICGVLLGIVEGLLMALIWCEQETATSLLSYITDEKVEGGEYHV</sequence>
<dbReference type="Gene3D" id="1.20.144.10">
    <property type="entry name" value="Phosphatidic acid phosphatase type 2/haloperoxidase"/>
    <property type="match status" value="1"/>
</dbReference>
<reference evidence="3" key="1">
    <citation type="submission" date="2020-03" db="EMBL/GenBank/DDBJ databases">
        <title>Transcriptomic Profiling of the Digestive Tract of the Rat Flea, Xenopsylla cheopis, Following Blood Feeding and Infection with Yersinia pestis.</title>
        <authorList>
            <person name="Bland D.M."/>
            <person name="Martens C.A."/>
            <person name="Virtaneva K."/>
            <person name="Kanakabandi K."/>
            <person name="Long D."/>
            <person name="Rosenke R."/>
            <person name="Saturday G.A."/>
            <person name="Hoyt F.H."/>
            <person name="Bruno D.P."/>
            <person name="Ribeiro J.M.C."/>
            <person name="Hinnebusch J."/>
        </authorList>
    </citation>
    <scope>NUCLEOTIDE SEQUENCE</scope>
</reference>
<keyword evidence="1" id="KW-0472">Membrane</keyword>
<dbReference type="GO" id="GO:0042392">
    <property type="term" value="F:sphingosine-1-phosphate phosphatase activity"/>
    <property type="evidence" value="ECO:0007669"/>
    <property type="project" value="TreeGrafter"/>
</dbReference>
<dbReference type="InterPro" id="IPR000326">
    <property type="entry name" value="PAP2/HPO"/>
</dbReference>
<dbReference type="PANTHER" id="PTHR14969">
    <property type="entry name" value="SPHINGOSINE-1-PHOSPHATE PHOSPHOHYDROLASE"/>
    <property type="match status" value="1"/>
</dbReference>
<protein>
    <submittedName>
        <fullName evidence="3">Putative presqualene diphosphate phosphatase microplitis demolitor</fullName>
    </submittedName>
</protein>
<dbReference type="SUPFAM" id="SSF48317">
    <property type="entry name" value="Acid phosphatase/Vanadium-dependent haloperoxidase"/>
    <property type="match status" value="1"/>
</dbReference>
<feature type="transmembrane region" description="Helical" evidence="1">
    <location>
        <begin position="6"/>
        <end position="23"/>
    </location>
</feature>
<dbReference type="PANTHER" id="PTHR14969:SF13">
    <property type="entry name" value="AT30094P"/>
    <property type="match status" value="1"/>
</dbReference>
<organism evidence="3">
    <name type="scientific">Xenopsylla cheopis</name>
    <name type="common">Oriental rat flea</name>
    <name type="synonym">Pulex cheopis</name>
    <dbReference type="NCBI Taxonomy" id="163159"/>
    <lineage>
        <taxon>Eukaryota</taxon>
        <taxon>Metazoa</taxon>
        <taxon>Ecdysozoa</taxon>
        <taxon>Arthropoda</taxon>
        <taxon>Hexapoda</taxon>
        <taxon>Insecta</taxon>
        <taxon>Pterygota</taxon>
        <taxon>Neoptera</taxon>
        <taxon>Endopterygota</taxon>
        <taxon>Siphonaptera</taxon>
        <taxon>Pulicidae</taxon>
        <taxon>Xenopsyllinae</taxon>
        <taxon>Xenopsylla</taxon>
    </lineage>
</organism>
<proteinExistence type="predicted"/>
<dbReference type="InterPro" id="IPR036938">
    <property type="entry name" value="PAP2/HPO_sf"/>
</dbReference>
<name>A0A6M2DWK1_XENCH</name>
<dbReference type="Pfam" id="PF01569">
    <property type="entry name" value="PAP2"/>
    <property type="match status" value="1"/>
</dbReference>
<evidence type="ECO:0000313" key="3">
    <source>
        <dbReference type="EMBL" id="NOV50622.1"/>
    </source>
</evidence>
<dbReference type="SMART" id="SM00014">
    <property type="entry name" value="acidPPc"/>
    <property type="match status" value="1"/>
</dbReference>
<keyword evidence="1" id="KW-0812">Transmembrane</keyword>